<organism evidence="11 12">
    <name type="scientific">Papaver somniferum</name>
    <name type="common">Opium poppy</name>
    <dbReference type="NCBI Taxonomy" id="3469"/>
    <lineage>
        <taxon>Eukaryota</taxon>
        <taxon>Viridiplantae</taxon>
        <taxon>Streptophyta</taxon>
        <taxon>Embryophyta</taxon>
        <taxon>Tracheophyta</taxon>
        <taxon>Spermatophyta</taxon>
        <taxon>Magnoliopsida</taxon>
        <taxon>Ranunculales</taxon>
        <taxon>Papaveraceae</taxon>
        <taxon>Papaveroideae</taxon>
        <taxon>Papaver</taxon>
    </lineage>
</organism>
<comment type="subcellular location">
    <subcellularLocation>
        <location evidence="1">Membrane</location>
        <topology evidence="1">Single-pass membrane protein</topology>
    </subcellularLocation>
</comment>
<dbReference type="InterPro" id="IPR032675">
    <property type="entry name" value="LRR_dom_sf"/>
</dbReference>
<feature type="domain" description="C2" evidence="9">
    <location>
        <begin position="1"/>
        <end position="106"/>
    </location>
</feature>
<dbReference type="Gene3D" id="2.30.29.30">
    <property type="entry name" value="Pleckstrin-homology domain (PH domain)/Phosphotyrosine-binding domain (PTB)"/>
    <property type="match status" value="1"/>
</dbReference>
<feature type="domain" description="C2" evidence="9">
    <location>
        <begin position="523"/>
        <end position="642"/>
    </location>
</feature>
<accession>A0A4Y7KIK9</accession>
<dbReference type="Pfam" id="PF00168">
    <property type="entry name" value="C2"/>
    <property type="match status" value="2"/>
</dbReference>
<dbReference type="Gene3D" id="2.60.40.150">
    <property type="entry name" value="C2 domain"/>
    <property type="match status" value="2"/>
</dbReference>
<evidence type="ECO:0008006" key="13">
    <source>
        <dbReference type="Google" id="ProtNLM"/>
    </source>
</evidence>
<protein>
    <recommendedName>
        <fullName evidence="13">C2 domain-containing protein</fullName>
    </recommendedName>
</protein>
<evidence type="ECO:0000256" key="6">
    <source>
        <dbReference type="ARBA" id="ARBA00022989"/>
    </source>
</evidence>
<dbReference type="PROSITE" id="PS50004">
    <property type="entry name" value="C2"/>
    <property type="match status" value="2"/>
</dbReference>
<keyword evidence="2" id="KW-0433">Leucine-rich repeat</keyword>
<dbReference type="STRING" id="3469.A0A4Y7KIK9"/>
<dbReference type="InterPro" id="IPR035892">
    <property type="entry name" value="C2_domain_sf"/>
</dbReference>
<keyword evidence="7 8" id="KW-0472">Membrane</keyword>
<dbReference type="GO" id="GO:0016020">
    <property type="term" value="C:membrane"/>
    <property type="evidence" value="ECO:0007669"/>
    <property type="project" value="UniProtKB-SubCell"/>
</dbReference>
<evidence type="ECO:0000313" key="12">
    <source>
        <dbReference type="Proteomes" id="UP000316621"/>
    </source>
</evidence>
<dbReference type="FunFam" id="3.80.10.10:FF:000400">
    <property type="entry name" value="Nuclear pore complex protein NUP107"/>
    <property type="match status" value="1"/>
</dbReference>
<dbReference type="SMART" id="SM00568">
    <property type="entry name" value="GRAM"/>
    <property type="match status" value="1"/>
</dbReference>
<dbReference type="PANTHER" id="PTHR46296:SF7">
    <property type="entry name" value="C2 DOMAIN-CONTAINING PROTEIN"/>
    <property type="match status" value="1"/>
</dbReference>
<reference evidence="11 12" key="1">
    <citation type="journal article" date="2018" name="Science">
        <title>The opium poppy genome and morphinan production.</title>
        <authorList>
            <person name="Guo L."/>
            <person name="Winzer T."/>
            <person name="Yang X."/>
            <person name="Li Y."/>
            <person name="Ning Z."/>
            <person name="He Z."/>
            <person name="Teodor R."/>
            <person name="Lu Y."/>
            <person name="Bowser T.A."/>
            <person name="Graham I.A."/>
            <person name="Ye K."/>
        </authorList>
    </citation>
    <scope>NUCLEOTIDE SEQUENCE [LARGE SCALE GENOMIC DNA]</scope>
    <source>
        <strain evidence="12">cv. HN1</strain>
        <tissue evidence="11">Leaves</tissue>
    </source>
</reference>
<evidence type="ECO:0000256" key="3">
    <source>
        <dbReference type="ARBA" id="ARBA00022692"/>
    </source>
</evidence>
<dbReference type="InterPro" id="IPR004182">
    <property type="entry name" value="GRAM"/>
</dbReference>
<keyword evidence="6 8" id="KW-1133">Transmembrane helix</keyword>
<feature type="domain" description="VASt" evidence="10">
    <location>
        <begin position="860"/>
        <end position="1017"/>
    </location>
</feature>
<dbReference type="InterPro" id="IPR000008">
    <property type="entry name" value="C2_dom"/>
</dbReference>
<dbReference type="Pfam" id="PF02893">
    <property type="entry name" value="GRAM"/>
    <property type="match status" value="1"/>
</dbReference>
<sequence length="1423" mass="160720">MRLYVYVLEAKELSTLQGGATNAFVKLQVGKYKSKTRVLKKNVNPVWNEEFVFRVHDMEDELVVSVYEYNNEQDHGFFNNVHGELLGKVRIPLSSVINEDKQTLPPTWFSLERDDNSKQQQPLNGKDSGMVLLTLLLRGGDNSPVLPRPSHSREYVSSPEPFHDILNTKALSRKIPEGKHLMKTLASRLEKIFHNHKHDDGFKSDSRNEDYPSDISCTTSDYEDCMDEPLSAMNTFEDSMELMESRNEQRDVPANFMGILLDQTYMVSPKDLNMFLFMPDSQFRRELADQQGATDLQESSWEWKLGETSCLTRTVTYLKAATKLVKAVRATEEQTYLKADGKEFVVFVSVKTPDVPYGNCFNIEILYRIVPGPELSSEEESARLVISWNINFQQSTMMRSMIEGGARQGLKESFDEFSHLLAQKFKLLNSTEILDKDQVLATVQTEQQSDWRMAIEYFCNFNVFFTIFMVLYVVLHILLSGRGKFRGLEFNGLDLPDTFGELFTVGILVLQVEHVYNMITHFVQARLQKGSDHGVKSQGDGWMLTVALIEGSDIASADSNSFSDPYVVFTCNGKTRTSSVKLQTCDPQWSEVLEFDAMEEPPSVLDVEVFDFDGPFDQATSLGHAEINFLKHTSTELADIWVNLEGKLAQASQSKLHLRIFLDNNNGVETIKEYLTKMEKEVGKKLNLRSPQKNSAFQKLFGLPSEEFLIDDFACSLKRKMPLQGRLFLSARIVGFYANLFGHKTKFFFLWEDIDDVLVVPPSLASVGSPSLAIILRAGRGLDAKHGAKSQDEDGRLRFHFQSFVSFNVASRTITALWRTRTLTPEQKGKMVEDHQDQDGKTIQIEDTGSFLGVEDDDANMSRVYSSELPVNITLLMQMFDGGQLEYKVMLKSGCVNYATTEWEAVKPDVFERHLCYKFNRHVSIFGGEVTSTQQKSPTDDGKGWIVDEVMTLHDVPFGDHFRVHLKYQIENVHAGSSAPSHNTMKMENPFPLYHWLFLFWLATATMISPSHGDLGKCNPRDYKALMGDTTGQISSTLGDLPYLESIVFTQFGFINGSIPQSITKLKHLKVLDLGDMSLSGPIPTFLNQLTNLTYLDLSLNKFSGSVPPNLSDLKKYRDHSSRPEQTHGFNPGVFWKIYCFEYSPHRLVKEQTCGDASMLFNPNHGLTTHIDLSGNQLEFDLTKVKFPKNLNWLDLSRNKIFGGIPEEIKDLESLETLKIGYNELCGKIPGKCNPSDYKALIDIKKSLSPYEFSWELNSWVQNTDCCDWHGVICDDKSNRVQGLSILGGEISGQIPSSAGDLPCLLSLFFRNIKNITGSVPQSITKLKHLIRLDLSYLSLSGPVHDFLNQLTVLNFLDLSYNQFSGSIPPNLSDLKNIRTIQLDGNKLTGSIPESFGKFTGTIPELYLSRKKLTGPIPKSLGA</sequence>
<evidence type="ECO:0000259" key="10">
    <source>
        <dbReference type="PROSITE" id="PS51778"/>
    </source>
</evidence>
<dbReference type="PANTHER" id="PTHR46296">
    <property type="entry name" value="BNAA05G37250D PROTEIN"/>
    <property type="match status" value="1"/>
</dbReference>
<dbReference type="Pfam" id="PF08263">
    <property type="entry name" value="LRRNT_2"/>
    <property type="match status" value="1"/>
</dbReference>
<evidence type="ECO:0000259" key="9">
    <source>
        <dbReference type="PROSITE" id="PS50004"/>
    </source>
</evidence>
<dbReference type="InterPro" id="IPR031968">
    <property type="entry name" value="VASt"/>
</dbReference>
<feature type="domain" description="VASt" evidence="10">
    <location>
        <begin position="256"/>
        <end position="429"/>
    </location>
</feature>
<keyword evidence="3 8" id="KW-0812">Transmembrane</keyword>
<dbReference type="InterPro" id="IPR013210">
    <property type="entry name" value="LRR_N_plant-typ"/>
</dbReference>
<dbReference type="SUPFAM" id="SSF52047">
    <property type="entry name" value="RNI-like"/>
    <property type="match status" value="1"/>
</dbReference>
<evidence type="ECO:0000256" key="2">
    <source>
        <dbReference type="ARBA" id="ARBA00022614"/>
    </source>
</evidence>
<evidence type="ECO:0000256" key="8">
    <source>
        <dbReference type="SAM" id="Phobius"/>
    </source>
</evidence>
<evidence type="ECO:0000313" key="11">
    <source>
        <dbReference type="EMBL" id="RZC71898.1"/>
    </source>
</evidence>
<keyword evidence="12" id="KW-1185">Reference proteome</keyword>
<dbReference type="CDD" id="cd00030">
    <property type="entry name" value="C2"/>
    <property type="match status" value="2"/>
</dbReference>
<dbReference type="Pfam" id="PF16016">
    <property type="entry name" value="VASt"/>
    <property type="match status" value="2"/>
</dbReference>
<dbReference type="Gramene" id="RZC71898">
    <property type="protein sequence ID" value="RZC71898"/>
    <property type="gene ID" value="C5167_035076"/>
</dbReference>
<evidence type="ECO:0000256" key="7">
    <source>
        <dbReference type="ARBA" id="ARBA00023136"/>
    </source>
</evidence>
<dbReference type="PROSITE" id="PS51778">
    <property type="entry name" value="VAST"/>
    <property type="match status" value="2"/>
</dbReference>
<dbReference type="SMART" id="SM00239">
    <property type="entry name" value="C2"/>
    <property type="match status" value="2"/>
</dbReference>
<dbReference type="SUPFAM" id="SSF49562">
    <property type="entry name" value="C2 domain (Calcium/lipid-binding domain, CaLB)"/>
    <property type="match status" value="2"/>
</dbReference>
<dbReference type="Gene3D" id="3.80.10.10">
    <property type="entry name" value="Ribonuclease Inhibitor"/>
    <property type="match status" value="2"/>
</dbReference>
<dbReference type="InterPro" id="IPR001611">
    <property type="entry name" value="Leu-rich_rpt"/>
</dbReference>
<evidence type="ECO:0000256" key="5">
    <source>
        <dbReference type="ARBA" id="ARBA00022737"/>
    </source>
</evidence>
<name>A0A4Y7KIK9_PAPSO</name>
<evidence type="ECO:0000256" key="1">
    <source>
        <dbReference type="ARBA" id="ARBA00004167"/>
    </source>
</evidence>
<keyword evidence="4" id="KW-0732">Signal</keyword>
<dbReference type="InterPro" id="IPR011993">
    <property type="entry name" value="PH-like_dom_sf"/>
</dbReference>
<dbReference type="Proteomes" id="UP000316621">
    <property type="component" value="Chromosome 7"/>
</dbReference>
<dbReference type="InterPro" id="IPR044511">
    <property type="entry name" value="At1g03370/At5g50170-like"/>
</dbReference>
<dbReference type="EMBL" id="CM010721">
    <property type="protein sequence ID" value="RZC71898.1"/>
    <property type="molecule type" value="Genomic_DNA"/>
</dbReference>
<keyword evidence="5" id="KW-0677">Repeat</keyword>
<evidence type="ECO:0000256" key="4">
    <source>
        <dbReference type="ARBA" id="ARBA00022729"/>
    </source>
</evidence>
<dbReference type="Pfam" id="PF00560">
    <property type="entry name" value="LRR_1"/>
    <property type="match status" value="4"/>
</dbReference>
<feature type="transmembrane region" description="Helical" evidence="8">
    <location>
        <begin position="461"/>
        <end position="479"/>
    </location>
</feature>
<proteinExistence type="predicted"/>
<gene>
    <name evidence="11" type="ORF">C5167_035076</name>
</gene>